<feature type="domain" description="CAAX prenyl protease 2/Lysostaphin resistance protein A-like" evidence="3">
    <location>
        <begin position="132"/>
        <end position="235"/>
    </location>
</feature>
<dbReference type="GO" id="GO:0016787">
    <property type="term" value="F:hydrolase activity"/>
    <property type="evidence" value="ECO:0007669"/>
    <property type="project" value="UniProtKB-KW"/>
</dbReference>
<feature type="region of interest" description="Disordered" evidence="1">
    <location>
        <begin position="288"/>
        <end position="316"/>
    </location>
</feature>
<evidence type="ECO:0000259" key="3">
    <source>
        <dbReference type="Pfam" id="PF02517"/>
    </source>
</evidence>
<feature type="transmembrane region" description="Helical" evidence="2">
    <location>
        <begin position="262"/>
        <end position="281"/>
    </location>
</feature>
<dbReference type="Pfam" id="PF02517">
    <property type="entry name" value="Rce1-like"/>
    <property type="match status" value="1"/>
</dbReference>
<dbReference type="Proteomes" id="UP001552594">
    <property type="component" value="Unassembled WGS sequence"/>
</dbReference>
<dbReference type="EC" id="3.4.-.-" evidence="4"/>
<feature type="transmembrane region" description="Helical" evidence="2">
    <location>
        <begin position="124"/>
        <end position="144"/>
    </location>
</feature>
<evidence type="ECO:0000256" key="2">
    <source>
        <dbReference type="SAM" id="Phobius"/>
    </source>
</evidence>
<protein>
    <submittedName>
        <fullName evidence="4">CPBP family intramembrane glutamic endopeptidase</fullName>
        <ecNumber evidence="4">3.4.-.-</ecNumber>
    </submittedName>
</protein>
<feature type="transmembrane region" description="Helical" evidence="2">
    <location>
        <begin position="86"/>
        <end position="112"/>
    </location>
</feature>
<dbReference type="PANTHER" id="PTHR35797:SF1">
    <property type="entry name" value="PROTEASE"/>
    <property type="match status" value="1"/>
</dbReference>
<gene>
    <name evidence="4" type="ORF">AB0L16_27620</name>
</gene>
<feature type="transmembrane region" description="Helical" evidence="2">
    <location>
        <begin position="195"/>
        <end position="217"/>
    </location>
</feature>
<feature type="transmembrane region" description="Helical" evidence="2">
    <location>
        <begin position="7"/>
        <end position="27"/>
    </location>
</feature>
<dbReference type="RefSeq" id="WP_241560912.1">
    <property type="nucleotide sequence ID" value="NZ_JBFAUK010000028.1"/>
</dbReference>
<dbReference type="EMBL" id="JBFAUK010000028">
    <property type="protein sequence ID" value="MEV5510151.1"/>
    <property type="molecule type" value="Genomic_DNA"/>
</dbReference>
<feature type="transmembrane region" description="Helical" evidence="2">
    <location>
        <begin position="47"/>
        <end position="65"/>
    </location>
</feature>
<reference evidence="4 5" key="1">
    <citation type="submission" date="2024-06" db="EMBL/GenBank/DDBJ databases">
        <title>The Natural Products Discovery Center: Release of the First 8490 Sequenced Strains for Exploring Actinobacteria Biosynthetic Diversity.</title>
        <authorList>
            <person name="Kalkreuter E."/>
            <person name="Kautsar S.A."/>
            <person name="Yang D."/>
            <person name="Bader C.D."/>
            <person name="Teijaro C.N."/>
            <person name="Fluegel L."/>
            <person name="Davis C.M."/>
            <person name="Simpson J.R."/>
            <person name="Lauterbach L."/>
            <person name="Steele A.D."/>
            <person name="Gui C."/>
            <person name="Meng S."/>
            <person name="Li G."/>
            <person name="Viehrig K."/>
            <person name="Ye F."/>
            <person name="Su P."/>
            <person name="Kiefer A.F."/>
            <person name="Nichols A."/>
            <person name="Cepeda A.J."/>
            <person name="Yan W."/>
            <person name="Fan B."/>
            <person name="Jiang Y."/>
            <person name="Adhikari A."/>
            <person name="Zheng C.-J."/>
            <person name="Schuster L."/>
            <person name="Cowan T.M."/>
            <person name="Smanski M.J."/>
            <person name="Chevrette M.G."/>
            <person name="De Carvalho L.P.S."/>
            <person name="Shen B."/>
        </authorList>
    </citation>
    <scope>NUCLEOTIDE SEQUENCE [LARGE SCALE GENOMIC DNA]</scope>
    <source>
        <strain evidence="4 5">NPDC052347</strain>
    </source>
</reference>
<comment type="caution">
    <text evidence="4">The sequence shown here is derived from an EMBL/GenBank/DDBJ whole genome shotgun (WGS) entry which is preliminary data.</text>
</comment>
<name>A0ABV3K4R1_STRON</name>
<evidence type="ECO:0000313" key="4">
    <source>
        <dbReference type="EMBL" id="MEV5510151.1"/>
    </source>
</evidence>
<organism evidence="4 5">
    <name type="scientific">Streptomyces orinoci</name>
    <name type="common">Streptoverticillium orinoci</name>
    <dbReference type="NCBI Taxonomy" id="67339"/>
    <lineage>
        <taxon>Bacteria</taxon>
        <taxon>Bacillati</taxon>
        <taxon>Actinomycetota</taxon>
        <taxon>Actinomycetes</taxon>
        <taxon>Kitasatosporales</taxon>
        <taxon>Streptomycetaceae</taxon>
        <taxon>Streptomyces</taxon>
    </lineage>
</organism>
<dbReference type="InterPro" id="IPR042150">
    <property type="entry name" value="MmRce1-like"/>
</dbReference>
<evidence type="ECO:0000256" key="1">
    <source>
        <dbReference type="SAM" id="MobiDB-lite"/>
    </source>
</evidence>
<evidence type="ECO:0000313" key="5">
    <source>
        <dbReference type="Proteomes" id="UP001552594"/>
    </source>
</evidence>
<feature type="transmembrane region" description="Helical" evidence="2">
    <location>
        <begin position="224"/>
        <end position="242"/>
    </location>
</feature>
<sequence>MLRRHGLLVYLAVANAGMWAAMSPLLACGYQRGSAREGVGALQQACIAAAMCAPALAAILVIRFVERGGRLRDALALRWPRPWWRTLRACLVAMAVPAGLTAAALVIGALAGRYPFGGAHWSGLGGWAAGAVLSMLVSLPLFFGEELGWQGYLFPRLLREGGRAALVRAYLFTGAAFALWHLPTLLMGGQYPGRPWYVAVPAMVLSCTLVLPVFTWLRLRSGSVVPAVIGHAFVSSVSVGMVKEFADPDATLDPLHMGITGWPGWIVMGLFVAFLAVTGRLRPSSDRCQRIVSSSSPHRTSGGGTGRGPARAASPR</sequence>
<keyword evidence="2" id="KW-1133">Transmembrane helix</keyword>
<feature type="transmembrane region" description="Helical" evidence="2">
    <location>
        <begin position="165"/>
        <end position="183"/>
    </location>
</feature>
<keyword evidence="4" id="KW-0378">Hydrolase</keyword>
<keyword evidence="5" id="KW-1185">Reference proteome</keyword>
<dbReference type="InterPro" id="IPR003675">
    <property type="entry name" value="Rce1/LyrA-like_dom"/>
</dbReference>
<accession>A0ABV3K4R1</accession>
<proteinExistence type="predicted"/>
<keyword evidence="2" id="KW-0812">Transmembrane</keyword>
<keyword evidence="2" id="KW-0472">Membrane</keyword>
<dbReference type="PANTHER" id="PTHR35797">
    <property type="entry name" value="PROTEASE-RELATED"/>
    <property type="match status" value="1"/>
</dbReference>